<dbReference type="STRING" id="1619100.UT34_C0001G0363"/>
<dbReference type="GO" id="GO:0006260">
    <property type="term" value="P:DNA replication"/>
    <property type="evidence" value="ECO:0007669"/>
    <property type="project" value="InterPro"/>
</dbReference>
<evidence type="ECO:0000313" key="6">
    <source>
        <dbReference type="Proteomes" id="UP000034799"/>
    </source>
</evidence>
<proteinExistence type="inferred from homology"/>
<feature type="region of interest" description="Disordered" evidence="4">
    <location>
        <begin position="112"/>
        <end position="166"/>
    </location>
</feature>
<dbReference type="CDD" id="cd04496">
    <property type="entry name" value="SSB_OBF"/>
    <property type="match status" value="1"/>
</dbReference>
<dbReference type="PROSITE" id="PS50935">
    <property type="entry name" value="SSB"/>
    <property type="match status" value="1"/>
</dbReference>
<feature type="compositionally biased region" description="Basic and acidic residues" evidence="4">
    <location>
        <begin position="144"/>
        <end position="154"/>
    </location>
</feature>
<dbReference type="GO" id="GO:0003697">
    <property type="term" value="F:single-stranded DNA binding"/>
    <property type="evidence" value="ECO:0007669"/>
    <property type="project" value="UniProtKB-UniRule"/>
</dbReference>
<gene>
    <name evidence="5" type="ORF">UT34_C0001G0363</name>
</gene>
<accession>A0A0G0MT32</accession>
<dbReference type="InterPro" id="IPR000424">
    <property type="entry name" value="Primosome_PriB/ssb"/>
</dbReference>
<dbReference type="SUPFAM" id="SSF50249">
    <property type="entry name" value="Nucleic acid-binding proteins"/>
    <property type="match status" value="1"/>
</dbReference>
<evidence type="ECO:0000256" key="4">
    <source>
        <dbReference type="SAM" id="MobiDB-lite"/>
    </source>
</evidence>
<dbReference type="PIRSF" id="PIRSF002070">
    <property type="entry name" value="SSB"/>
    <property type="match status" value="1"/>
</dbReference>
<dbReference type="EMBL" id="LBWK01000001">
    <property type="protein sequence ID" value="KKR06323.1"/>
    <property type="molecule type" value="Genomic_DNA"/>
</dbReference>
<comment type="caution">
    <text evidence="2">Lacks conserved residue(s) required for the propagation of feature annotation.</text>
</comment>
<dbReference type="InterPro" id="IPR011344">
    <property type="entry name" value="ssDNA-bd"/>
</dbReference>
<dbReference type="AlphaFoldDB" id="A0A0G0MT32"/>
<dbReference type="PANTHER" id="PTHR10302:SF27">
    <property type="entry name" value="SINGLE-STRANDED DNA-BINDING PROTEIN"/>
    <property type="match status" value="1"/>
</dbReference>
<dbReference type="GO" id="GO:0009295">
    <property type="term" value="C:nucleoid"/>
    <property type="evidence" value="ECO:0007669"/>
    <property type="project" value="TreeGrafter"/>
</dbReference>
<name>A0A0G0MT32_9BACT</name>
<dbReference type="HAMAP" id="MF_00984">
    <property type="entry name" value="SSB"/>
    <property type="match status" value="1"/>
</dbReference>
<dbReference type="Gene3D" id="2.40.50.140">
    <property type="entry name" value="Nucleic acid-binding proteins"/>
    <property type="match status" value="1"/>
</dbReference>
<dbReference type="PANTHER" id="PTHR10302">
    <property type="entry name" value="SINGLE-STRANDED DNA-BINDING PROTEIN"/>
    <property type="match status" value="1"/>
</dbReference>
<evidence type="ECO:0000256" key="1">
    <source>
        <dbReference type="ARBA" id="ARBA00023125"/>
    </source>
</evidence>
<evidence type="ECO:0000313" key="5">
    <source>
        <dbReference type="EMBL" id="KKR06323.1"/>
    </source>
</evidence>
<sequence length="166" mass="18374">MSARSLNLVQLIGNLTRDPELRYTGNGTPVATFGLATNKSWKNQEGEVEELTEFHNIVAWNKMAEICNQLLAKGMKVYIQGSLTTRSWQDDSGSTKYKTEVRVEDMILLDDKGRKGIGTGAGAAGASDDNDAPDEDKPKKSRKVKEEAPEKTEEKVDEDPLEDLPF</sequence>
<reference evidence="5 6" key="1">
    <citation type="journal article" date="2015" name="Nature">
        <title>rRNA introns, odd ribosomes, and small enigmatic genomes across a large radiation of phyla.</title>
        <authorList>
            <person name="Brown C.T."/>
            <person name="Hug L.A."/>
            <person name="Thomas B.C."/>
            <person name="Sharon I."/>
            <person name="Castelle C.J."/>
            <person name="Singh A."/>
            <person name="Wilkins M.J."/>
            <person name="Williams K.H."/>
            <person name="Banfield J.F."/>
        </authorList>
    </citation>
    <scope>NUCLEOTIDE SEQUENCE [LARGE SCALE GENOMIC DNA]</scope>
</reference>
<evidence type="ECO:0000256" key="2">
    <source>
        <dbReference type="HAMAP-Rule" id="MF_00984"/>
    </source>
</evidence>
<dbReference type="Proteomes" id="UP000034799">
    <property type="component" value="Unassembled WGS sequence"/>
</dbReference>
<keyword evidence="1 2" id="KW-0238">DNA-binding</keyword>
<comment type="subunit">
    <text evidence="2">Homotetramer.</text>
</comment>
<organism evidence="5 6">
    <name type="scientific">candidate division WS6 bacterium GW2011_GWF2_39_15</name>
    <dbReference type="NCBI Taxonomy" id="1619100"/>
    <lineage>
        <taxon>Bacteria</taxon>
        <taxon>Candidatus Dojkabacteria</taxon>
    </lineage>
</organism>
<protein>
    <recommendedName>
        <fullName evidence="2 3">Single-stranded DNA-binding protein</fullName>
        <shortName evidence="2">SSB</shortName>
    </recommendedName>
</protein>
<feature type="compositionally biased region" description="Acidic residues" evidence="4">
    <location>
        <begin position="155"/>
        <end position="166"/>
    </location>
</feature>
<comment type="caution">
    <text evidence="5">The sequence shown here is derived from an EMBL/GenBank/DDBJ whole genome shotgun (WGS) entry which is preliminary data.</text>
</comment>
<dbReference type="Pfam" id="PF00436">
    <property type="entry name" value="SSB"/>
    <property type="match status" value="1"/>
</dbReference>
<dbReference type="NCBIfam" id="TIGR00621">
    <property type="entry name" value="ssb"/>
    <property type="match status" value="1"/>
</dbReference>
<dbReference type="InterPro" id="IPR012340">
    <property type="entry name" value="NA-bd_OB-fold"/>
</dbReference>
<evidence type="ECO:0000256" key="3">
    <source>
        <dbReference type="PIRNR" id="PIRNR002070"/>
    </source>
</evidence>